<dbReference type="Proteomes" id="UP000307507">
    <property type="component" value="Unassembled WGS sequence"/>
</dbReference>
<evidence type="ECO:0000256" key="4">
    <source>
        <dbReference type="ARBA" id="ARBA00023163"/>
    </source>
</evidence>
<keyword evidence="3" id="KW-0731">Sigma factor</keyword>
<dbReference type="AlphaFoldDB" id="A0A4V3W8Y3"/>
<dbReference type="Pfam" id="PF04542">
    <property type="entry name" value="Sigma70_r2"/>
    <property type="match status" value="1"/>
</dbReference>
<evidence type="ECO:0000313" key="6">
    <source>
        <dbReference type="EMBL" id="THF53036.1"/>
    </source>
</evidence>
<evidence type="ECO:0000256" key="2">
    <source>
        <dbReference type="ARBA" id="ARBA00023015"/>
    </source>
</evidence>
<dbReference type="RefSeq" id="WP_136401560.1">
    <property type="nucleotide sequence ID" value="NZ_SSNZ01000001.1"/>
</dbReference>
<dbReference type="PANTHER" id="PTHR43133">
    <property type="entry name" value="RNA POLYMERASE ECF-TYPE SIGMA FACTO"/>
    <property type="match status" value="1"/>
</dbReference>
<dbReference type="SUPFAM" id="SSF88659">
    <property type="entry name" value="Sigma3 and sigma4 domains of RNA polymerase sigma factors"/>
    <property type="match status" value="1"/>
</dbReference>
<dbReference type="PANTHER" id="PTHR43133:SF45">
    <property type="entry name" value="RNA POLYMERASE ECF-TYPE SIGMA FACTOR"/>
    <property type="match status" value="1"/>
</dbReference>
<dbReference type="Gene3D" id="1.10.1740.10">
    <property type="match status" value="1"/>
</dbReference>
<dbReference type="NCBIfam" id="TIGR02937">
    <property type="entry name" value="sigma70-ECF"/>
    <property type="match status" value="1"/>
</dbReference>
<evidence type="ECO:0000259" key="5">
    <source>
        <dbReference type="Pfam" id="PF04542"/>
    </source>
</evidence>
<accession>A0A4V3W8Y3</accession>
<dbReference type="InterPro" id="IPR014284">
    <property type="entry name" value="RNA_pol_sigma-70_dom"/>
</dbReference>
<keyword evidence="2" id="KW-0805">Transcription regulation</keyword>
<dbReference type="GO" id="GO:0006352">
    <property type="term" value="P:DNA-templated transcription initiation"/>
    <property type="evidence" value="ECO:0007669"/>
    <property type="project" value="InterPro"/>
</dbReference>
<dbReference type="OrthoDB" id="9780326at2"/>
<keyword evidence="7" id="KW-1185">Reference proteome</keyword>
<gene>
    <name evidence="6" type="ORF">E6C50_02170</name>
</gene>
<protein>
    <submittedName>
        <fullName evidence="6">RNA polymerase sigma factor</fullName>
    </submittedName>
</protein>
<dbReference type="InterPro" id="IPR039425">
    <property type="entry name" value="RNA_pol_sigma-70-like"/>
</dbReference>
<name>A0A4V3W8Y3_9FLAO</name>
<comment type="caution">
    <text evidence="6">The sequence shown here is derived from an EMBL/GenBank/DDBJ whole genome shotgun (WGS) entry which is preliminary data.</text>
</comment>
<comment type="similarity">
    <text evidence="1">Belongs to the sigma-70 factor family. ECF subfamily.</text>
</comment>
<evidence type="ECO:0000256" key="3">
    <source>
        <dbReference type="ARBA" id="ARBA00023082"/>
    </source>
</evidence>
<proteinExistence type="inferred from homology"/>
<dbReference type="Gene3D" id="1.10.10.10">
    <property type="entry name" value="Winged helix-like DNA-binding domain superfamily/Winged helix DNA-binding domain"/>
    <property type="match status" value="1"/>
</dbReference>
<dbReference type="InterPro" id="IPR013324">
    <property type="entry name" value="RNA_pol_sigma_r3/r4-like"/>
</dbReference>
<dbReference type="EMBL" id="SSNZ01000001">
    <property type="protein sequence ID" value="THF53036.1"/>
    <property type="molecule type" value="Genomic_DNA"/>
</dbReference>
<sequence length="163" mass="19296">MQKTIEGLFLGYLEKHKGVLFKVIKTYARTKQDQQDLKQDIIFQLWKSYKSFRGESRFSTWMYSVAINTAIKSLETERKKPKLIFPVLIPEIGIDDPHNEKEIRSIRFIKVFKMLKPIERTLLICYLRGIPHVETAKKMGLSEGNVRVRFIRVKNKLKVLFKH</sequence>
<dbReference type="GO" id="GO:0016987">
    <property type="term" value="F:sigma factor activity"/>
    <property type="evidence" value="ECO:0007669"/>
    <property type="project" value="UniProtKB-KW"/>
</dbReference>
<dbReference type="InterPro" id="IPR013325">
    <property type="entry name" value="RNA_pol_sigma_r2"/>
</dbReference>
<evidence type="ECO:0000256" key="1">
    <source>
        <dbReference type="ARBA" id="ARBA00010641"/>
    </source>
</evidence>
<dbReference type="SUPFAM" id="SSF88946">
    <property type="entry name" value="Sigma2 domain of RNA polymerase sigma factors"/>
    <property type="match status" value="1"/>
</dbReference>
<organism evidence="6 7">
    <name type="scientific">Flavobacterium supellecticarium</name>
    <dbReference type="NCBI Taxonomy" id="2565924"/>
    <lineage>
        <taxon>Bacteria</taxon>
        <taxon>Pseudomonadati</taxon>
        <taxon>Bacteroidota</taxon>
        <taxon>Flavobacteriia</taxon>
        <taxon>Flavobacteriales</taxon>
        <taxon>Flavobacteriaceae</taxon>
        <taxon>Flavobacterium</taxon>
    </lineage>
</organism>
<dbReference type="InterPro" id="IPR036388">
    <property type="entry name" value="WH-like_DNA-bd_sf"/>
</dbReference>
<evidence type="ECO:0000313" key="7">
    <source>
        <dbReference type="Proteomes" id="UP000307507"/>
    </source>
</evidence>
<feature type="domain" description="RNA polymerase sigma-70 region 2" evidence="5">
    <location>
        <begin position="14"/>
        <end position="78"/>
    </location>
</feature>
<reference evidence="6 7" key="1">
    <citation type="submission" date="2019-04" db="EMBL/GenBank/DDBJ databases">
        <title>Flavobacterium sp. nov. isolated from construction timber.</title>
        <authorList>
            <person name="Lin S.-Y."/>
            <person name="Chang C.-T."/>
            <person name="Young C.-C."/>
        </authorList>
    </citation>
    <scope>NUCLEOTIDE SEQUENCE [LARGE SCALE GENOMIC DNA]</scope>
    <source>
        <strain evidence="6 7">CC-CTC003</strain>
    </source>
</reference>
<keyword evidence="4" id="KW-0804">Transcription</keyword>
<dbReference type="InterPro" id="IPR007627">
    <property type="entry name" value="RNA_pol_sigma70_r2"/>
</dbReference>